<evidence type="ECO:0000313" key="10">
    <source>
        <dbReference type="Proteomes" id="UP000255328"/>
    </source>
</evidence>
<dbReference type="Proteomes" id="UP000255328">
    <property type="component" value="Unassembled WGS sequence"/>
</dbReference>
<feature type="transmembrane region" description="Helical" evidence="8">
    <location>
        <begin position="267"/>
        <end position="289"/>
    </location>
</feature>
<proteinExistence type="inferred from homology"/>
<dbReference type="Gene3D" id="1.10.3470.10">
    <property type="entry name" value="ABC transporter involved in vitamin B12 uptake, BtuC"/>
    <property type="match status" value="1"/>
</dbReference>
<gene>
    <name evidence="9" type="primary">fhuB</name>
    <name evidence="9" type="ORF">NCTC10723_01105</name>
</gene>
<comment type="subcellular location">
    <subcellularLocation>
        <location evidence="1">Cell membrane</location>
        <topology evidence="1">Multi-pass membrane protein</topology>
    </subcellularLocation>
</comment>
<accession>A0A377GYN3</accession>
<evidence type="ECO:0000256" key="5">
    <source>
        <dbReference type="ARBA" id="ARBA00022692"/>
    </source>
</evidence>
<evidence type="ECO:0000313" key="9">
    <source>
        <dbReference type="EMBL" id="STO31651.1"/>
    </source>
</evidence>
<feature type="transmembrane region" description="Helical" evidence="8">
    <location>
        <begin position="173"/>
        <end position="199"/>
    </location>
</feature>
<feature type="transmembrane region" description="Helical" evidence="8">
    <location>
        <begin position="229"/>
        <end position="255"/>
    </location>
</feature>
<comment type="similarity">
    <text evidence="2">Belongs to the binding-protein-dependent transport system permease family. FecCD subfamily.</text>
</comment>
<feature type="transmembrane region" description="Helical" evidence="8">
    <location>
        <begin position="135"/>
        <end position="152"/>
    </location>
</feature>
<evidence type="ECO:0000256" key="1">
    <source>
        <dbReference type="ARBA" id="ARBA00004651"/>
    </source>
</evidence>
<dbReference type="GO" id="GO:0005886">
    <property type="term" value="C:plasma membrane"/>
    <property type="evidence" value="ECO:0007669"/>
    <property type="project" value="UniProtKB-SubCell"/>
</dbReference>
<keyword evidence="3" id="KW-0813">Transport</keyword>
<dbReference type="InterPro" id="IPR037294">
    <property type="entry name" value="ABC_BtuC-like"/>
</dbReference>
<dbReference type="GO" id="GO:0022857">
    <property type="term" value="F:transmembrane transporter activity"/>
    <property type="evidence" value="ECO:0007669"/>
    <property type="project" value="InterPro"/>
</dbReference>
<keyword evidence="6 8" id="KW-1133">Transmembrane helix</keyword>
<feature type="transmembrane region" description="Helical" evidence="8">
    <location>
        <begin position="73"/>
        <end position="94"/>
    </location>
</feature>
<dbReference type="EMBL" id="UGGU01000003">
    <property type="protein sequence ID" value="STO31651.1"/>
    <property type="molecule type" value="Genomic_DNA"/>
</dbReference>
<dbReference type="PANTHER" id="PTHR30472">
    <property type="entry name" value="FERRIC ENTEROBACTIN TRANSPORT SYSTEM PERMEASE PROTEIN"/>
    <property type="match status" value="1"/>
</dbReference>
<organism evidence="9 10">
    <name type="scientific">Fusobacterium necrogenes</name>
    <dbReference type="NCBI Taxonomy" id="858"/>
    <lineage>
        <taxon>Bacteria</taxon>
        <taxon>Fusobacteriati</taxon>
        <taxon>Fusobacteriota</taxon>
        <taxon>Fusobacteriia</taxon>
        <taxon>Fusobacteriales</taxon>
        <taxon>Fusobacteriaceae</taxon>
        <taxon>Fusobacterium</taxon>
    </lineage>
</organism>
<reference evidence="9 10" key="1">
    <citation type="submission" date="2018-06" db="EMBL/GenBank/DDBJ databases">
        <authorList>
            <consortium name="Pathogen Informatics"/>
            <person name="Doyle S."/>
        </authorList>
    </citation>
    <scope>NUCLEOTIDE SEQUENCE [LARGE SCALE GENOMIC DNA]</scope>
    <source>
        <strain evidence="9 10">NCTC10723</strain>
    </source>
</reference>
<keyword evidence="5 8" id="KW-0812">Transmembrane</keyword>
<evidence type="ECO:0000256" key="7">
    <source>
        <dbReference type="ARBA" id="ARBA00023136"/>
    </source>
</evidence>
<dbReference type="PANTHER" id="PTHR30472:SF19">
    <property type="entry name" value="PETROBACTIN IMPORT SYSTEM PERMEASE PROTEIN YCLO"/>
    <property type="match status" value="1"/>
</dbReference>
<dbReference type="AlphaFoldDB" id="A0A377GYN3"/>
<evidence type="ECO:0000256" key="8">
    <source>
        <dbReference type="SAM" id="Phobius"/>
    </source>
</evidence>
<feature type="transmembrane region" description="Helical" evidence="8">
    <location>
        <begin position="12"/>
        <end position="35"/>
    </location>
</feature>
<feature type="transmembrane region" description="Helical" evidence="8">
    <location>
        <begin position="47"/>
        <end position="67"/>
    </location>
</feature>
<name>A0A377GYN3_9FUSO</name>
<dbReference type="GO" id="GO:0033214">
    <property type="term" value="P:siderophore-iron import into cell"/>
    <property type="evidence" value="ECO:0007669"/>
    <property type="project" value="TreeGrafter"/>
</dbReference>
<sequence length="322" mass="36021">MNTKHKHIEHKLSILFLVMLIFIGVFLMLGVNFSNFRFLIGLRIPKLFGIILSGICISVSTLIFQTITNSRILTPSVMGLDAMYVFLQTAIFFIFHKFIPILSDDIVKFFLTIVAMVFITSSLQKLFSGNSKGKILYMVLIGMVTGTFLDSLSNSMQVIMDPNEFLILQSGLFASYNTINIYLLIIAYIILGAVIYFIIGEHNQLDVLSLGHDQAINLGLDYNRILKKYLVVISILVSISTALVGPITFLGLLTVNIAKELFSTYKHIYLSIAGIVLNIIFLIFGQLLVEKVFNNSISIGTIINFVGGIYLLNILLKERKIA</sequence>
<keyword evidence="4" id="KW-1003">Cell membrane</keyword>
<feature type="transmembrane region" description="Helical" evidence="8">
    <location>
        <begin position="106"/>
        <end position="123"/>
    </location>
</feature>
<keyword evidence="10" id="KW-1185">Reference proteome</keyword>
<dbReference type="Pfam" id="PF01032">
    <property type="entry name" value="FecCD"/>
    <property type="match status" value="1"/>
</dbReference>
<evidence type="ECO:0000256" key="3">
    <source>
        <dbReference type="ARBA" id="ARBA00022448"/>
    </source>
</evidence>
<protein>
    <submittedName>
        <fullName evidence="9">Iron(III)-hydroxamate import system permease protein fhuB</fullName>
    </submittedName>
</protein>
<dbReference type="OrthoDB" id="9796260at2"/>
<dbReference type="SUPFAM" id="SSF81345">
    <property type="entry name" value="ABC transporter involved in vitamin B12 uptake, BtuC"/>
    <property type="match status" value="1"/>
</dbReference>
<dbReference type="InterPro" id="IPR000522">
    <property type="entry name" value="ABC_transptr_permease_BtuC"/>
</dbReference>
<feature type="transmembrane region" description="Helical" evidence="8">
    <location>
        <begin position="295"/>
        <end position="316"/>
    </location>
</feature>
<evidence type="ECO:0000256" key="4">
    <source>
        <dbReference type="ARBA" id="ARBA00022475"/>
    </source>
</evidence>
<evidence type="ECO:0000256" key="6">
    <source>
        <dbReference type="ARBA" id="ARBA00022989"/>
    </source>
</evidence>
<keyword evidence="7 8" id="KW-0472">Membrane</keyword>
<evidence type="ECO:0000256" key="2">
    <source>
        <dbReference type="ARBA" id="ARBA00007935"/>
    </source>
</evidence>